<feature type="domain" description="HTH asnC-type" evidence="4">
    <location>
        <begin position="7"/>
        <end position="68"/>
    </location>
</feature>
<sequence length="161" mass="18099">MPSSLVLDEIDHHLLDLLQHDADRTLREFGDDVGLTPSAVQRRIARYRKAGLISRQVAILDPHQLGPTVLASVMITLVHESLEHHKQFTDRMRATPEVQQCYLIAGPCDYLVLLAANSPRHCSQLGNRLFKSDDNIKRYETSMVFDTIKAGLTIPLTDRSG</sequence>
<evidence type="ECO:0000256" key="3">
    <source>
        <dbReference type="ARBA" id="ARBA00023163"/>
    </source>
</evidence>
<evidence type="ECO:0000256" key="1">
    <source>
        <dbReference type="ARBA" id="ARBA00023015"/>
    </source>
</evidence>
<dbReference type="PANTHER" id="PTHR30154:SF34">
    <property type="entry name" value="TRANSCRIPTIONAL REGULATOR AZLB"/>
    <property type="match status" value="1"/>
</dbReference>
<dbReference type="PRINTS" id="PR00033">
    <property type="entry name" value="HTHASNC"/>
</dbReference>
<dbReference type="InterPro" id="IPR036390">
    <property type="entry name" value="WH_DNA-bd_sf"/>
</dbReference>
<dbReference type="Gene3D" id="1.10.10.10">
    <property type="entry name" value="Winged helix-like DNA-binding domain superfamily/Winged helix DNA-binding domain"/>
    <property type="match status" value="1"/>
</dbReference>
<dbReference type="Gene3D" id="3.30.70.920">
    <property type="match status" value="1"/>
</dbReference>
<evidence type="ECO:0000313" key="6">
    <source>
        <dbReference type="Proteomes" id="UP000000844"/>
    </source>
</evidence>
<keyword evidence="1" id="KW-0805">Transcription regulation</keyword>
<dbReference type="eggNOG" id="COG1522">
    <property type="taxonomic scope" value="Bacteria"/>
</dbReference>
<dbReference type="SMART" id="SM00344">
    <property type="entry name" value="HTH_ASNC"/>
    <property type="match status" value="1"/>
</dbReference>
<dbReference type="PROSITE" id="PS50956">
    <property type="entry name" value="HTH_ASNC_2"/>
    <property type="match status" value="1"/>
</dbReference>
<dbReference type="SUPFAM" id="SSF54909">
    <property type="entry name" value="Dimeric alpha+beta barrel"/>
    <property type="match status" value="1"/>
</dbReference>
<accession>D3PU27</accession>
<dbReference type="InterPro" id="IPR011008">
    <property type="entry name" value="Dimeric_a/b-barrel"/>
</dbReference>
<dbReference type="InterPro" id="IPR019888">
    <property type="entry name" value="Tscrpt_reg_AsnC-like"/>
</dbReference>
<dbReference type="OrthoDB" id="8590699at2"/>
<keyword evidence="3" id="KW-0804">Transcription</keyword>
<proteinExistence type="predicted"/>
<organism evidence="5 6">
    <name type="scientific">Stackebrandtia nassauensis (strain DSM 44728 / CIP 108903 / NRRL B-16338 / NBRC 102104 / LLR-40K-21)</name>
    <dbReference type="NCBI Taxonomy" id="446470"/>
    <lineage>
        <taxon>Bacteria</taxon>
        <taxon>Bacillati</taxon>
        <taxon>Actinomycetota</taxon>
        <taxon>Actinomycetes</taxon>
        <taxon>Glycomycetales</taxon>
        <taxon>Glycomycetaceae</taxon>
        <taxon>Stackebrandtia</taxon>
    </lineage>
</organism>
<dbReference type="HOGENOM" id="CLU_091233_0_1_11"/>
<dbReference type="AlphaFoldDB" id="D3PU27"/>
<keyword evidence="2" id="KW-0238">DNA-binding</keyword>
<evidence type="ECO:0000256" key="2">
    <source>
        <dbReference type="ARBA" id="ARBA00023125"/>
    </source>
</evidence>
<dbReference type="RefSeq" id="WP_013016544.1">
    <property type="nucleotide sequence ID" value="NC_013947.1"/>
</dbReference>
<dbReference type="Pfam" id="PF01037">
    <property type="entry name" value="AsnC_trans_reg"/>
    <property type="match status" value="1"/>
</dbReference>
<dbReference type="Pfam" id="PF13404">
    <property type="entry name" value="HTH_AsnC-type"/>
    <property type="match status" value="1"/>
</dbReference>
<gene>
    <name evidence="5" type="ordered locus">Snas_1264</name>
</gene>
<dbReference type="PANTHER" id="PTHR30154">
    <property type="entry name" value="LEUCINE-RESPONSIVE REGULATORY PROTEIN"/>
    <property type="match status" value="1"/>
</dbReference>
<keyword evidence="6" id="KW-1185">Reference proteome</keyword>
<dbReference type="GO" id="GO:0043565">
    <property type="term" value="F:sequence-specific DNA binding"/>
    <property type="evidence" value="ECO:0007669"/>
    <property type="project" value="InterPro"/>
</dbReference>
<dbReference type="KEGG" id="sna:Snas_1264"/>
<dbReference type="SUPFAM" id="SSF46785">
    <property type="entry name" value="Winged helix' DNA-binding domain"/>
    <property type="match status" value="1"/>
</dbReference>
<protein>
    <submittedName>
        <fullName evidence="5">Transcriptional regulator, AsnC family</fullName>
    </submittedName>
</protein>
<name>D3PU27_STANL</name>
<dbReference type="InterPro" id="IPR019887">
    <property type="entry name" value="Tscrpt_reg_AsnC/Lrp_C"/>
</dbReference>
<dbReference type="InterPro" id="IPR000485">
    <property type="entry name" value="AsnC-type_HTH_dom"/>
</dbReference>
<dbReference type="Proteomes" id="UP000000844">
    <property type="component" value="Chromosome"/>
</dbReference>
<dbReference type="STRING" id="446470.Snas_1264"/>
<reference evidence="5 6" key="1">
    <citation type="journal article" date="2009" name="Stand. Genomic Sci.">
        <title>Complete genome sequence of Stackebrandtia nassauensis type strain (LLR-40K-21).</title>
        <authorList>
            <person name="Munk C."/>
            <person name="Lapidus A."/>
            <person name="Copeland A."/>
            <person name="Jando M."/>
            <person name="Mayilraj S."/>
            <person name="Glavina Del Rio T."/>
            <person name="Nolan M."/>
            <person name="Chen F."/>
            <person name="Lucas S."/>
            <person name="Tice H."/>
            <person name="Cheng J.F."/>
            <person name="Han C."/>
            <person name="Detter J.C."/>
            <person name="Bruce D."/>
            <person name="Goodwin L."/>
            <person name="Chain P."/>
            <person name="Pitluck S."/>
            <person name="Goker M."/>
            <person name="Ovchinikova G."/>
            <person name="Pati A."/>
            <person name="Ivanova N."/>
            <person name="Mavromatis K."/>
            <person name="Chen A."/>
            <person name="Palaniappan K."/>
            <person name="Land M."/>
            <person name="Hauser L."/>
            <person name="Chang Y.J."/>
            <person name="Jeffries C.D."/>
            <person name="Bristow J."/>
            <person name="Eisen J.A."/>
            <person name="Markowitz V."/>
            <person name="Hugenholtz P."/>
            <person name="Kyrpides N.C."/>
            <person name="Klenk H.P."/>
        </authorList>
    </citation>
    <scope>NUCLEOTIDE SEQUENCE [LARGE SCALE GENOMIC DNA]</scope>
    <source>
        <strain evidence="6">DSM 44728 / CIP 108903 / NRRL B-16338 / NBRC 102104 / LLR-40K-21</strain>
    </source>
</reference>
<evidence type="ECO:0000313" key="5">
    <source>
        <dbReference type="EMBL" id="ADD40973.1"/>
    </source>
</evidence>
<dbReference type="EMBL" id="CP001778">
    <property type="protein sequence ID" value="ADD40973.1"/>
    <property type="molecule type" value="Genomic_DNA"/>
</dbReference>
<dbReference type="GO" id="GO:0043200">
    <property type="term" value="P:response to amino acid"/>
    <property type="evidence" value="ECO:0007669"/>
    <property type="project" value="TreeGrafter"/>
</dbReference>
<dbReference type="GO" id="GO:0005829">
    <property type="term" value="C:cytosol"/>
    <property type="evidence" value="ECO:0007669"/>
    <property type="project" value="TreeGrafter"/>
</dbReference>
<dbReference type="InterPro" id="IPR036388">
    <property type="entry name" value="WH-like_DNA-bd_sf"/>
</dbReference>
<evidence type="ECO:0000259" key="4">
    <source>
        <dbReference type="PROSITE" id="PS50956"/>
    </source>
</evidence>